<reference evidence="3 4" key="1">
    <citation type="submission" date="2021-11" db="EMBL/GenBank/DDBJ databases">
        <title>Whole genome of Geoglobus acetivorans.</title>
        <authorList>
            <person name="Liu D."/>
        </authorList>
    </citation>
    <scope>NUCLEOTIDE SEQUENCE [LARGE SCALE GENOMIC DNA]</scope>
    <source>
        <strain evidence="3 4">SBH6</strain>
    </source>
</reference>
<gene>
    <name evidence="3" type="ORF">LPQ35_01045</name>
</gene>
<evidence type="ECO:0000313" key="4">
    <source>
        <dbReference type="Proteomes" id="UP001492541"/>
    </source>
</evidence>
<dbReference type="PANTHER" id="PTHR43637">
    <property type="entry name" value="UPF0273 PROTEIN TM_0370"/>
    <property type="match status" value="1"/>
</dbReference>
<dbReference type="Proteomes" id="UP001492541">
    <property type="component" value="Chromosome"/>
</dbReference>
<dbReference type="EMBL" id="CP087714">
    <property type="protein sequence ID" value="XAT63980.1"/>
    <property type="molecule type" value="Genomic_DNA"/>
</dbReference>
<protein>
    <submittedName>
        <fullName evidence="3">RAD55 family ATPase</fullName>
    </submittedName>
</protein>
<dbReference type="InterPro" id="IPR027417">
    <property type="entry name" value="P-loop_NTPase"/>
</dbReference>
<dbReference type="SUPFAM" id="SSF52540">
    <property type="entry name" value="P-loop containing nucleoside triphosphate hydrolases"/>
    <property type="match status" value="1"/>
</dbReference>
<dbReference type="GeneID" id="90448227"/>
<dbReference type="Gene3D" id="3.40.50.300">
    <property type="entry name" value="P-loop containing nucleotide triphosphate hydrolases"/>
    <property type="match status" value="1"/>
</dbReference>
<keyword evidence="1" id="KW-0547">Nucleotide-binding</keyword>
<evidence type="ECO:0000256" key="2">
    <source>
        <dbReference type="ARBA" id="ARBA00022840"/>
    </source>
</evidence>
<name>A0ABZ3H333_GEOAI</name>
<accession>A0ABZ3H333</accession>
<dbReference type="Pfam" id="PF23442">
    <property type="entry name" value="DUF7125"/>
    <property type="match status" value="1"/>
</dbReference>
<dbReference type="RefSeq" id="WP_193806649.1">
    <property type="nucleotide sequence ID" value="NZ_CP087714.1"/>
</dbReference>
<dbReference type="InterPro" id="IPR055549">
    <property type="entry name" value="DUF7125"/>
</dbReference>
<evidence type="ECO:0000313" key="3">
    <source>
        <dbReference type="EMBL" id="XAT63980.1"/>
    </source>
</evidence>
<proteinExistence type="predicted"/>
<sequence>MKILSTGITLLDKRLGGGVPAGSMVCVYANPISMPEAFLYQFASSTVSYYFTTSRLPKFILEDMESLALEVRNVNFIDVYSRYYLSDTGGFIVEDQYRDRDIFDFIDEKLSSIDTDECAIIFDNLSFFLNLHVPPGLKEWLVNKIYHTTKNLNAVAYCYMIKGSHPKEIENMVINLSDVVFDIDSEKAGDKMVNRLGIPKMRKMKPIDETFRYYISEGVQIDTSKDIA</sequence>
<keyword evidence="2" id="KW-0067">ATP-binding</keyword>
<organism evidence="3 4">
    <name type="scientific">Geoglobus acetivorans</name>
    <dbReference type="NCBI Taxonomy" id="565033"/>
    <lineage>
        <taxon>Archaea</taxon>
        <taxon>Methanobacteriati</taxon>
        <taxon>Methanobacteriota</taxon>
        <taxon>Archaeoglobi</taxon>
        <taxon>Archaeoglobales</taxon>
        <taxon>Archaeoglobaceae</taxon>
        <taxon>Geoglobus</taxon>
    </lineage>
</organism>
<evidence type="ECO:0000256" key="1">
    <source>
        <dbReference type="ARBA" id="ARBA00022741"/>
    </source>
</evidence>
<keyword evidence="4" id="KW-1185">Reference proteome</keyword>